<evidence type="ECO:0000313" key="4">
    <source>
        <dbReference type="Proteomes" id="UP000000674"/>
    </source>
</evidence>
<dbReference type="PANTHER" id="PTHR35902:SF3">
    <property type="entry name" value="NPCBM-ASSOCIATED, NEW3 DOMAIN OF ALPHA-GALACTOSIDASE"/>
    <property type="match status" value="1"/>
</dbReference>
<dbReference type="EMBL" id="CP000477">
    <property type="protein sequence ID" value="ABK15437.1"/>
    <property type="molecule type" value="Genomic_DNA"/>
</dbReference>
<gene>
    <name evidence="3" type="ordered locus">Mthe_1671</name>
</gene>
<accession>A0B9R3</accession>
<dbReference type="PANTHER" id="PTHR35902">
    <property type="entry name" value="S-LAYER DOMAIN-LIKE PROTEIN-RELATED"/>
    <property type="match status" value="1"/>
</dbReference>
<feature type="transmembrane region" description="Helical" evidence="1">
    <location>
        <begin position="349"/>
        <end position="366"/>
    </location>
</feature>
<protein>
    <recommendedName>
        <fullName evidence="2">Alpha-galactosidase NEW3 domain-containing protein</fullName>
    </recommendedName>
</protein>
<organism evidence="3 4">
    <name type="scientific">Methanothrix thermoacetophila (strain DSM 6194 / JCM 14653 / NBRC 101360 / PT)</name>
    <name type="common">Methanosaeta thermophila</name>
    <dbReference type="NCBI Taxonomy" id="349307"/>
    <lineage>
        <taxon>Archaea</taxon>
        <taxon>Methanobacteriati</taxon>
        <taxon>Methanobacteriota</taxon>
        <taxon>Stenosarchaea group</taxon>
        <taxon>Methanomicrobia</taxon>
        <taxon>Methanotrichales</taxon>
        <taxon>Methanotrichaceae</taxon>
        <taxon>Methanothrix</taxon>
    </lineage>
</organism>
<dbReference type="Pfam" id="PF10633">
    <property type="entry name" value="NPCBM_assoc"/>
    <property type="match status" value="1"/>
</dbReference>
<dbReference type="InterPro" id="IPR018905">
    <property type="entry name" value="A-galactase_NEW3"/>
</dbReference>
<dbReference type="STRING" id="349307.Mthe_1671"/>
<evidence type="ECO:0000256" key="1">
    <source>
        <dbReference type="SAM" id="Phobius"/>
    </source>
</evidence>
<keyword evidence="4" id="KW-1185">Reference proteome</keyword>
<reference evidence="3 4" key="1">
    <citation type="submission" date="2006-10" db="EMBL/GenBank/DDBJ databases">
        <title>Complete sequence of Methanosaeta thermophila PT.</title>
        <authorList>
            <consortium name="US DOE Joint Genome Institute"/>
            <person name="Copeland A."/>
            <person name="Lucas S."/>
            <person name="Lapidus A."/>
            <person name="Barry K."/>
            <person name="Detter J.C."/>
            <person name="Glavina del Rio T."/>
            <person name="Hammon N."/>
            <person name="Israni S."/>
            <person name="Pitluck S."/>
            <person name="Chain P."/>
            <person name="Malfatti S."/>
            <person name="Shin M."/>
            <person name="Vergez L."/>
            <person name="Schmutz J."/>
            <person name="Larimer F."/>
            <person name="Land M."/>
            <person name="Hauser L."/>
            <person name="Kyrpides N."/>
            <person name="Kim E."/>
            <person name="Smith K.S."/>
            <person name="Ingram-Smith C."/>
            <person name="Richardson P."/>
        </authorList>
    </citation>
    <scope>NUCLEOTIDE SEQUENCE [LARGE SCALE GENOMIC DNA]</scope>
    <source>
        <strain evidence="4">DSM 6194 / JCM 14653 / NBRC 101360 / PT</strain>
    </source>
</reference>
<evidence type="ECO:0000313" key="3">
    <source>
        <dbReference type="EMBL" id="ABK15437.1"/>
    </source>
</evidence>
<sequence>MPSLGLSLPSRWIFRRQAATASDHPGLLFPVCIICVLLTCSSISIALEIGAPVPPEMFGDDYYKVYGTPDLTVSLERSSVYQGEITSIFLTLTNRGRVTAIKVNSEPAPDRRDEILAAQRELELERQRTTAQDVSVELVVENKSAIDVKRAVAFPGNLREGQTSAPLEFPIEVYKNTHPGMYRMYALINCTYQRDVAVKSDEDHPDTPDVYYWYERISQVVPLELRVERKSDVEFEVLGVNPERLPAGSSDNVVRISVKNVGTDTARDLVARLKPESGIYVSVDESPVPRLEPGESAEFVYKLDVSKDAVPGKVYLLRVTFEFSDTYRDNLSDSENVYIMIDQQRPTSLWAGALLIAAIASIIFIIRKRRGGA</sequence>
<dbReference type="AlphaFoldDB" id="A0B9R3"/>
<dbReference type="HOGENOM" id="CLU_848905_0_0_2"/>
<dbReference type="GeneID" id="4463343"/>
<dbReference type="Proteomes" id="UP000000674">
    <property type="component" value="Chromosome"/>
</dbReference>
<dbReference type="RefSeq" id="WP_011696815.1">
    <property type="nucleotide sequence ID" value="NC_008553.1"/>
</dbReference>
<keyword evidence="1" id="KW-1133">Transmembrane helix</keyword>
<dbReference type="KEGG" id="mtp:Mthe_1671"/>
<feature type="domain" description="Alpha-galactosidase NEW3" evidence="2">
    <location>
        <begin position="251"/>
        <end position="322"/>
    </location>
</feature>
<name>A0B9R3_METTP</name>
<proteinExistence type="predicted"/>
<keyword evidence="1" id="KW-0472">Membrane</keyword>
<evidence type="ECO:0000259" key="2">
    <source>
        <dbReference type="Pfam" id="PF10633"/>
    </source>
</evidence>
<keyword evidence="1" id="KW-0812">Transmembrane</keyword>